<dbReference type="EMBL" id="VITK01000007">
    <property type="protein sequence ID" value="TWA96055.1"/>
    <property type="molecule type" value="Genomic_DNA"/>
</dbReference>
<dbReference type="AlphaFoldDB" id="A0A560DG17"/>
<dbReference type="PIRSF" id="PIRSF033328">
    <property type="entry name" value="Phest_Mll4975"/>
    <property type="match status" value="1"/>
</dbReference>
<gene>
    <name evidence="1" type="ORF">FBZ96_107247</name>
</gene>
<name>A0A560DG17_9BRAD</name>
<keyword evidence="2" id="KW-1185">Reference proteome</keyword>
<dbReference type="NCBIfam" id="TIGR03223">
    <property type="entry name" value="Phn_opern_protn"/>
    <property type="match status" value="1"/>
</dbReference>
<dbReference type="OrthoDB" id="4954742at2"/>
<dbReference type="Gene3D" id="3.90.1140.10">
    <property type="entry name" value="Cyclic phosphodiesterase"/>
    <property type="match status" value="1"/>
</dbReference>
<dbReference type="Pfam" id="PF06299">
    <property type="entry name" value="DUF1045"/>
    <property type="match status" value="1"/>
</dbReference>
<accession>A0A560DG17</accession>
<sequence length="237" mass="26480">MTGFPRYAIYFAAGSDSRLSRFGAELLGYDAYTGDELSFPKDALHVAPDWRDVTSDPRKYGFHGTLKAPMAASPGTTEADLIGACAAFAGKARPIPVIRPIVDSISGFIAVIPAEPVDALQQLAADCVRDFDAFRAPLTADDRARRKPEKLSERQRDYLDRWGYPYVMEEFRFHMTLTGRLDAERRGPILEMLRARFAALKLDTLAVDRITLFKQDDAKARFRIIGEWALLSASSRD</sequence>
<dbReference type="RefSeq" id="WP_145666986.1">
    <property type="nucleotide sequence ID" value="NZ_VITK01000007.1"/>
</dbReference>
<organism evidence="1 2">
    <name type="scientific">Bradyrhizobium stylosanthis</name>
    <dbReference type="NCBI Taxonomy" id="1803665"/>
    <lineage>
        <taxon>Bacteria</taxon>
        <taxon>Pseudomonadati</taxon>
        <taxon>Pseudomonadota</taxon>
        <taxon>Alphaproteobacteria</taxon>
        <taxon>Hyphomicrobiales</taxon>
        <taxon>Nitrobacteraceae</taxon>
        <taxon>Bradyrhizobium</taxon>
    </lineage>
</organism>
<reference evidence="1 2" key="1">
    <citation type="submission" date="2019-06" db="EMBL/GenBank/DDBJ databases">
        <title>Genomic Encyclopedia of Type Strains, Phase IV (KMG-V): Genome sequencing to study the core and pangenomes of soil and plant-associated prokaryotes.</title>
        <authorList>
            <person name="Whitman W."/>
        </authorList>
    </citation>
    <scope>NUCLEOTIDE SEQUENCE [LARGE SCALE GENOMIC DNA]</scope>
    <source>
        <strain evidence="1 2">BR 510</strain>
    </source>
</reference>
<evidence type="ECO:0000313" key="1">
    <source>
        <dbReference type="EMBL" id="TWA96055.1"/>
    </source>
</evidence>
<protein>
    <submittedName>
        <fullName evidence="1">Putative phosphonate metabolism protein</fullName>
    </submittedName>
</protein>
<dbReference type="InterPro" id="IPR009389">
    <property type="entry name" value="DUF1045"/>
</dbReference>
<dbReference type="Proteomes" id="UP000319949">
    <property type="component" value="Unassembled WGS sequence"/>
</dbReference>
<dbReference type="STRING" id="1803665.GCA_001641335_06996"/>
<proteinExistence type="predicted"/>
<comment type="caution">
    <text evidence="1">The sequence shown here is derived from an EMBL/GenBank/DDBJ whole genome shotgun (WGS) entry which is preliminary data.</text>
</comment>
<evidence type="ECO:0000313" key="2">
    <source>
        <dbReference type="Proteomes" id="UP000319949"/>
    </source>
</evidence>